<dbReference type="EMBL" id="SZZP01000028">
    <property type="protein sequence ID" value="TKV74022.1"/>
    <property type="molecule type" value="Genomic_DNA"/>
</dbReference>
<evidence type="ECO:0000259" key="3">
    <source>
        <dbReference type="Pfam" id="PF13649"/>
    </source>
</evidence>
<dbReference type="PANTHER" id="PTHR44942:SF4">
    <property type="entry name" value="METHYLTRANSFERASE TYPE 11 DOMAIN-CONTAINING PROTEIN"/>
    <property type="match status" value="1"/>
</dbReference>
<dbReference type="SUPFAM" id="SSF53335">
    <property type="entry name" value="S-adenosyl-L-methionine-dependent methyltransferases"/>
    <property type="match status" value="1"/>
</dbReference>
<dbReference type="PANTHER" id="PTHR44942">
    <property type="entry name" value="METHYLTRANSF_11 DOMAIN-CONTAINING PROTEIN"/>
    <property type="match status" value="1"/>
</dbReference>
<dbReference type="GO" id="GO:0008168">
    <property type="term" value="F:methyltransferase activity"/>
    <property type="evidence" value="ECO:0007669"/>
    <property type="project" value="UniProtKB-KW"/>
</dbReference>
<feature type="domain" description="Methyltransferase" evidence="3">
    <location>
        <begin position="43"/>
        <end position="134"/>
    </location>
</feature>
<dbReference type="Proteomes" id="UP000305095">
    <property type="component" value="Unassembled WGS sequence"/>
</dbReference>
<dbReference type="CDD" id="cd02440">
    <property type="entry name" value="AdoMet_MTases"/>
    <property type="match status" value="1"/>
</dbReference>
<dbReference type="InterPro" id="IPR051052">
    <property type="entry name" value="Diverse_substrate_MTase"/>
</dbReference>
<evidence type="ECO:0000313" key="5">
    <source>
        <dbReference type="Proteomes" id="UP000305095"/>
    </source>
</evidence>
<gene>
    <name evidence="4" type="ORF">FDV58_34005</name>
</gene>
<evidence type="ECO:0000256" key="2">
    <source>
        <dbReference type="ARBA" id="ARBA00022679"/>
    </source>
</evidence>
<dbReference type="Pfam" id="PF13649">
    <property type="entry name" value="Methyltransf_25"/>
    <property type="match status" value="1"/>
</dbReference>
<evidence type="ECO:0000313" key="4">
    <source>
        <dbReference type="EMBL" id="TKV74022.1"/>
    </source>
</evidence>
<protein>
    <submittedName>
        <fullName evidence="4">Methyltransferase domain-containing protein</fullName>
    </submittedName>
</protein>
<sequence length="264" mass="28632">MIVASEIFSGAAPFYARHAVPYPEDVFRSLVRVCNLTTQSRALDLGAGTGQIGVPLARIVAHVLSVDPSGDMVAEGKRMARALGVGNLKFVVSTSEDLQLPASSFDLATIALSFHWMDRVAVLEKLAQMLKPEGCVAIVDRVREHSDPGEWYNAMVNDITDFWSGSLPAGPGGGVRPVLTASHRDVLSASAFGEVTELRHYYEYHWAIDDLLGWLSSTAMGAPGTLGPRRAEFLTRIRQLLLSYSPSGSFTDRGHITTLIGYRA</sequence>
<proteinExistence type="predicted"/>
<keyword evidence="1 4" id="KW-0489">Methyltransferase</keyword>
<accession>A0A4U6RL02</accession>
<comment type="caution">
    <text evidence="4">The sequence shown here is derived from an EMBL/GenBank/DDBJ whole genome shotgun (WGS) entry which is preliminary data.</text>
</comment>
<dbReference type="GO" id="GO:0032259">
    <property type="term" value="P:methylation"/>
    <property type="evidence" value="ECO:0007669"/>
    <property type="project" value="UniProtKB-KW"/>
</dbReference>
<dbReference type="InterPro" id="IPR029063">
    <property type="entry name" value="SAM-dependent_MTases_sf"/>
</dbReference>
<reference evidence="4 5" key="1">
    <citation type="submission" date="2019-05" db="EMBL/GenBank/DDBJ databases">
        <title>Draft Genome of Bradyrhizobium elkanii strain SEMIA 938, Used in Commercial Inoculants for Lupinus spp. in Brazil.</title>
        <authorList>
            <person name="Hungria M."/>
            <person name="Delamuta J.R.M."/>
            <person name="Ribeiro R.A."/>
            <person name="Nogueira M.A."/>
        </authorList>
    </citation>
    <scope>NUCLEOTIDE SEQUENCE [LARGE SCALE GENOMIC DNA]</scope>
    <source>
        <strain evidence="4 5">Semia 938</strain>
    </source>
</reference>
<name>A0A4U6RL02_BRAEL</name>
<keyword evidence="2 4" id="KW-0808">Transferase</keyword>
<dbReference type="AlphaFoldDB" id="A0A4U6RL02"/>
<dbReference type="Gene3D" id="3.40.50.150">
    <property type="entry name" value="Vaccinia Virus protein VP39"/>
    <property type="match status" value="1"/>
</dbReference>
<organism evidence="4 5">
    <name type="scientific">Bradyrhizobium elkanii</name>
    <dbReference type="NCBI Taxonomy" id="29448"/>
    <lineage>
        <taxon>Bacteria</taxon>
        <taxon>Pseudomonadati</taxon>
        <taxon>Pseudomonadota</taxon>
        <taxon>Alphaproteobacteria</taxon>
        <taxon>Hyphomicrobiales</taxon>
        <taxon>Nitrobacteraceae</taxon>
        <taxon>Bradyrhizobium</taxon>
    </lineage>
</organism>
<dbReference type="RefSeq" id="WP_137483000.1">
    <property type="nucleotide sequence ID" value="NZ_SZZP01000028.1"/>
</dbReference>
<evidence type="ECO:0000256" key="1">
    <source>
        <dbReference type="ARBA" id="ARBA00022603"/>
    </source>
</evidence>
<dbReference type="InterPro" id="IPR041698">
    <property type="entry name" value="Methyltransf_25"/>
</dbReference>